<dbReference type="UniPathway" id="UPA00253">
    <property type="reaction ID" value="UER00600"/>
</dbReference>
<dbReference type="AlphaFoldDB" id="S3DIB1"/>
<dbReference type="PANTHER" id="PTHR12039">
    <property type="entry name" value="NICOTINAMIDE MONONUCLEOTIDE ADENYLYLTRANSFERASE"/>
    <property type="match status" value="1"/>
</dbReference>
<organism evidence="11 12">
    <name type="scientific">Glarea lozoyensis (strain ATCC 20868 / MF5171)</name>
    <dbReference type="NCBI Taxonomy" id="1116229"/>
    <lineage>
        <taxon>Eukaryota</taxon>
        <taxon>Fungi</taxon>
        <taxon>Dikarya</taxon>
        <taxon>Ascomycota</taxon>
        <taxon>Pezizomycotina</taxon>
        <taxon>Leotiomycetes</taxon>
        <taxon>Helotiales</taxon>
        <taxon>Helotiaceae</taxon>
        <taxon>Glarea</taxon>
    </lineage>
</organism>
<evidence type="ECO:0000256" key="6">
    <source>
        <dbReference type="ARBA" id="ARBA00023027"/>
    </source>
</evidence>
<evidence type="ECO:0000256" key="1">
    <source>
        <dbReference type="ARBA" id="ARBA00022642"/>
    </source>
</evidence>
<comment type="catalytic activity">
    <reaction evidence="7 8">
        <text>beta-nicotinamide D-ribonucleotide + ATP + H(+) = diphosphate + NAD(+)</text>
        <dbReference type="Rhea" id="RHEA:21360"/>
        <dbReference type="ChEBI" id="CHEBI:14649"/>
        <dbReference type="ChEBI" id="CHEBI:15378"/>
        <dbReference type="ChEBI" id="CHEBI:30616"/>
        <dbReference type="ChEBI" id="CHEBI:33019"/>
        <dbReference type="ChEBI" id="CHEBI:57540"/>
        <dbReference type="EC" id="2.7.7.1"/>
    </reaction>
</comment>
<evidence type="ECO:0000256" key="4">
    <source>
        <dbReference type="ARBA" id="ARBA00022741"/>
    </source>
</evidence>
<dbReference type="InterPro" id="IPR051182">
    <property type="entry name" value="Euk_NMN_adenylyltrnsfrase"/>
</dbReference>
<dbReference type="PANTHER" id="PTHR12039:SF0">
    <property type="entry name" value="NICOTINAMIDE-NUCLEOTIDE ADENYLYLTRANSFERASE"/>
    <property type="match status" value="1"/>
</dbReference>
<dbReference type="GO" id="GO:0005524">
    <property type="term" value="F:ATP binding"/>
    <property type="evidence" value="ECO:0007669"/>
    <property type="project" value="UniProtKB-KW"/>
</dbReference>
<dbReference type="EC" id="2.7.7.1" evidence="8"/>
<dbReference type="RefSeq" id="XP_008081490.1">
    <property type="nucleotide sequence ID" value="XM_008083299.1"/>
</dbReference>
<keyword evidence="4 8" id="KW-0547">Nucleotide-binding</keyword>
<evidence type="ECO:0000256" key="8">
    <source>
        <dbReference type="RuleBase" id="RU362021"/>
    </source>
</evidence>
<keyword evidence="2 8" id="KW-0808">Transferase</keyword>
<keyword evidence="1 8" id="KW-0662">Pyridine nucleotide biosynthesis</keyword>
<evidence type="ECO:0000256" key="5">
    <source>
        <dbReference type="ARBA" id="ARBA00022840"/>
    </source>
</evidence>
<keyword evidence="12" id="KW-1185">Reference proteome</keyword>
<dbReference type="GO" id="GO:0004515">
    <property type="term" value="F:nicotinate-nucleotide adenylyltransferase activity"/>
    <property type="evidence" value="ECO:0007669"/>
    <property type="project" value="UniProtKB-EC"/>
</dbReference>
<comment type="similarity">
    <text evidence="8">Belongs to the eukaryotic NMN adenylyltransferase family.</text>
</comment>
<name>S3DIB1_GLAL2</name>
<dbReference type="STRING" id="1116229.S3DIB1"/>
<feature type="domain" description="Cytidyltransferase-like" evidence="10">
    <location>
        <begin position="62"/>
        <end position="254"/>
    </location>
</feature>
<dbReference type="InterPro" id="IPR004821">
    <property type="entry name" value="Cyt_trans-like"/>
</dbReference>
<dbReference type="eggNOG" id="KOG3199">
    <property type="taxonomic scope" value="Eukaryota"/>
</dbReference>
<dbReference type="SUPFAM" id="SSF52374">
    <property type="entry name" value="Nucleotidylyl transferase"/>
    <property type="match status" value="1"/>
</dbReference>
<dbReference type="OMA" id="FIVERPA"/>
<sequence>MGSVTPNGTDVAQQSNGTHPQAQTQTLPKPTRPITSRTPYSFLHNKLKRRMTNPEKTPLVLVACGSFSPISILHLQMFEMAEKYANKKTNFEVVGSYLSPVSDAYKKPSLVPAHHRLVMCSLAVEDTTDIMVDSWEALRHDEAGEPVYSTTIDALRHFDQAINEEMGGIQTADGIYKKAQIALLVGADVAVTMGDPKVWDPADLEQILGDYGMFVVERPAQTDINTALKPLMKYDKIWQVNSFENEVSSTRIRAQIKNGEDVFDLPPKVIDYIRSHGLYNGVPA</sequence>
<dbReference type="OrthoDB" id="422187at2759"/>
<dbReference type="GO" id="GO:0009435">
    <property type="term" value="P:NAD+ biosynthetic process"/>
    <property type="evidence" value="ECO:0007669"/>
    <property type="project" value="UniProtKB-UniPathway"/>
</dbReference>
<protein>
    <recommendedName>
        <fullName evidence="8">Nicotinamide-nucleotide adenylyltransferase</fullName>
        <ecNumber evidence="8">2.7.7.1</ecNumber>
        <ecNumber evidence="8">2.7.7.18</ecNumber>
    </recommendedName>
</protein>
<dbReference type="KEGG" id="glz:GLAREA_12517"/>
<dbReference type="EMBL" id="KE145361">
    <property type="protein sequence ID" value="EPE31761.1"/>
    <property type="molecule type" value="Genomic_DNA"/>
</dbReference>
<evidence type="ECO:0000256" key="2">
    <source>
        <dbReference type="ARBA" id="ARBA00022679"/>
    </source>
</evidence>
<evidence type="ECO:0000259" key="10">
    <source>
        <dbReference type="Pfam" id="PF01467"/>
    </source>
</evidence>
<feature type="region of interest" description="Disordered" evidence="9">
    <location>
        <begin position="1"/>
        <end position="39"/>
    </location>
</feature>
<gene>
    <name evidence="11" type="ORF">GLAREA_12517</name>
</gene>
<proteinExistence type="inferred from homology"/>
<evidence type="ECO:0000313" key="12">
    <source>
        <dbReference type="Proteomes" id="UP000016922"/>
    </source>
</evidence>
<dbReference type="HOGENOM" id="CLU_033366_0_0_1"/>
<dbReference type="Gene3D" id="3.40.50.620">
    <property type="entry name" value="HUPs"/>
    <property type="match status" value="1"/>
</dbReference>
<dbReference type="Pfam" id="PF01467">
    <property type="entry name" value="CTP_transf_like"/>
    <property type="match status" value="1"/>
</dbReference>
<dbReference type="NCBIfam" id="TIGR00482">
    <property type="entry name" value="nicotinate (nicotinamide) nucleotide adenylyltransferase"/>
    <property type="match status" value="1"/>
</dbReference>
<keyword evidence="6 8" id="KW-0520">NAD</keyword>
<evidence type="ECO:0000256" key="7">
    <source>
        <dbReference type="ARBA" id="ARBA00049001"/>
    </source>
</evidence>
<evidence type="ECO:0000313" key="11">
    <source>
        <dbReference type="EMBL" id="EPE31761.1"/>
    </source>
</evidence>
<reference evidence="11 12" key="1">
    <citation type="journal article" date="2013" name="BMC Genomics">
        <title>Genomics-driven discovery of the pneumocandin biosynthetic gene cluster in the fungus Glarea lozoyensis.</title>
        <authorList>
            <person name="Chen L."/>
            <person name="Yue Q."/>
            <person name="Zhang X."/>
            <person name="Xiang M."/>
            <person name="Wang C."/>
            <person name="Li S."/>
            <person name="Che Y."/>
            <person name="Ortiz-Lopez F.J."/>
            <person name="Bills G.F."/>
            <person name="Liu X."/>
            <person name="An Z."/>
        </authorList>
    </citation>
    <scope>NUCLEOTIDE SEQUENCE [LARGE SCALE GENOMIC DNA]</scope>
    <source>
        <strain evidence="12">ATCC 20868 / MF5171</strain>
    </source>
</reference>
<comment type="pathway">
    <text evidence="8">Cofactor biosynthesis; NAD(+) biosynthesis; NAD(+) from nicotinamide D-ribonucleotide: step 1/1.</text>
</comment>
<keyword evidence="3 8" id="KW-0548">Nucleotidyltransferase</keyword>
<dbReference type="GO" id="GO:0000309">
    <property type="term" value="F:nicotinamide-nucleotide adenylyltransferase activity"/>
    <property type="evidence" value="ECO:0007669"/>
    <property type="project" value="UniProtKB-EC"/>
</dbReference>
<evidence type="ECO:0000256" key="3">
    <source>
        <dbReference type="ARBA" id="ARBA00022695"/>
    </source>
</evidence>
<accession>S3DIB1</accession>
<keyword evidence="5 8" id="KW-0067">ATP-binding</keyword>
<dbReference type="EC" id="2.7.7.18" evidence="8"/>
<dbReference type="Proteomes" id="UP000016922">
    <property type="component" value="Unassembled WGS sequence"/>
</dbReference>
<dbReference type="InterPro" id="IPR005248">
    <property type="entry name" value="NadD/NMNAT"/>
</dbReference>
<dbReference type="GeneID" id="19471558"/>
<comment type="catalytic activity">
    <reaction evidence="8">
        <text>nicotinate beta-D-ribonucleotide + ATP + H(+) = deamido-NAD(+) + diphosphate</text>
        <dbReference type="Rhea" id="RHEA:22860"/>
        <dbReference type="ChEBI" id="CHEBI:15378"/>
        <dbReference type="ChEBI" id="CHEBI:30616"/>
        <dbReference type="ChEBI" id="CHEBI:33019"/>
        <dbReference type="ChEBI" id="CHEBI:57502"/>
        <dbReference type="ChEBI" id="CHEBI:58437"/>
        <dbReference type="EC" id="2.7.7.18"/>
    </reaction>
</comment>
<dbReference type="InterPro" id="IPR014729">
    <property type="entry name" value="Rossmann-like_a/b/a_fold"/>
</dbReference>
<evidence type="ECO:0000256" key="9">
    <source>
        <dbReference type="SAM" id="MobiDB-lite"/>
    </source>
</evidence>